<dbReference type="OrthoDB" id="6078279at2"/>
<proteinExistence type="predicted"/>
<dbReference type="STRING" id="1115515.EV102420_22_00640"/>
<protein>
    <recommendedName>
        <fullName evidence="3">Cellulose synthase operon protein D</fullName>
    </recommendedName>
</protein>
<dbReference type="GO" id="GO:0030244">
    <property type="term" value="P:cellulose biosynthetic process"/>
    <property type="evidence" value="ECO:0007669"/>
    <property type="project" value="InterPro"/>
</dbReference>
<evidence type="ECO:0000313" key="2">
    <source>
        <dbReference type="Proteomes" id="UP000029462"/>
    </source>
</evidence>
<accession>A0A090V6H4</accession>
<dbReference type="eggNOG" id="ENOG5031C94">
    <property type="taxonomic scope" value="Bacteria"/>
</dbReference>
<dbReference type="Gene3D" id="3.30.70.2590">
    <property type="match status" value="1"/>
</dbReference>
<evidence type="ECO:0000313" key="1">
    <source>
        <dbReference type="EMBL" id="GAL59743.1"/>
    </source>
</evidence>
<dbReference type="AlphaFoldDB" id="A0A090V6H4"/>
<gene>
    <name evidence="1" type="ORF">EV102420_22_00640</name>
</gene>
<organism evidence="1 2">
    <name type="scientific">Pseudescherichia vulneris NBRC 102420</name>
    <dbReference type="NCBI Taxonomy" id="1115515"/>
    <lineage>
        <taxon>Bacteria</taxon>
        <taxon>Pseudomonadati</taxon>
        <taxon>Pseudomonadota</taxon>
        <taxon>Gammaproteobacteria</taxon>
        <taxon>Enterobacterales</taxon>
        <taxon>Enterobacteriaceae</taxon>
        <taxon>Pseudescherichia</taxon>
    </lineage>
</organism>
<sequence>MTQNGQHSPLMSYFQQQQTPAGWFDLLTIMIDNMVRNVGQTDSQPFLRQMGEALAERFPLPESETVGELEANINALLRQFNWGFIDIEASESGMLLRQQGLPLGRDDDRQGWCHAFCAILEGLYARWLQAQGGGAHVTVQRERLFSHTDVQFRYHNSQRV</sequence>
<evidence type="ECO:0008006" key="3">
    <source>
        <dbReference type="Google" id="ProtNLM"/>
    </source>
</evidence>
<reference evidence="1 2" key="1">
    <citation type="submission" date="2014-09" db="EMBL/GenBank/DDBJ databases">
        <title>Whole genome shotgun sequence of Escherichia vulneris NBRC 102420.</title>
        <authorList>
            <person name="Yoshida Y."/>
            <person name="Hosoyama A."/>
            <person name="Tsuchikane K."/>
            <person name="Ohji S."/>
            <person name="Ichikawa N."/>
            <person name="Kimura A."/>
            <person name="Yamazoe A."/>
            <person name="Ezaki T."/>
            <person name="Fujita N."/>
        </authorList>
    </citation>
    <scope>NUCLEOTIDE SEQUENCE [LARGE SCALE GENOMIC DNA]</scope>
    <source>
        <strain evidence="1 2">NBRC 102420</strain>
    </source>
</reference>
<keyword evidence="2" id="KW-1185">Reference proteome</keyword>
<dbReference type="Proteomes" id="UP000029462">
    <property type="component" value="Unassembled WGS sequence"/>
</dbReference>
<name>A0A090V6H4_PSEVU</name>
<comment type="caution">
    <text evidence="1">The sequence shown here is derived from an EMBL/GenBank/DDBJ whole genome shotgun (WGS) entry which is preliminary data.</text>
</comment>
<dbReference type="InterPro" id="IPR038470">
    <property type="entry name" value="Cellsynth_D_sf"/>
</dbReference>
<dbReference type="EMBL" id="BBMZ01000022">
    <property type="protein sequence ID" value="GAL59743.1"/>
    <property type="molecule type" value="Genomic_DNA"/>
</dbReference>
<dbReference type="InterPro" id="IPR022798">
    <property type="entry name" value="BcsD_bac"/>
</dbReference>
<dbReference type="Pfam" id="PF03500">
    <property type="entry name" value="Cellsynth_D"/>
    <property type="match status" value="1"/>
</dbReference>